<feature type="compositionally biased region" description="Polar residues" evidence="2">
    <location>
        <begin position="1963"/>
        <end position="1972"/>
    </location>
</feature>
<dbReference type="GO" id="GO:0007099">
    <property type="term" value="P:centriole replication"/>
    <property type="evidence" value="ECO:0007669"/>
    <property type="project" value="InterPro"/>
</dbReference>
<feature type="region of interest" description="Disordered" evidence="2">
    <location>
        <begin position="426"/>
        <end position="596"/>
    </location>
</feature>
<feature type="compositionally biased region" description="Polar residues" evidence="2">
    <location>
        <begin position="1"/>
        <end position="17"/>
    </location>
</feature>
<sequence>MDGQAVNSGEQNDSCFDNSHERETGSETNSVEADLEHMHLIEDDFEQPDGQRSSLSLDDDGGTHFDLHSQDGVMRRGSTLREVNISPSPQGVSDDNDIIFNPLQRLHFDDDDFVDEDEDDNCQTRGDDNGIDEGVEITGRGLDDDSLEDRDYLHFRPAVHGSELAEQGAFGGVMSTHDQGQNIRIIEGHDSSLLDDAANSYGFNFLHTQMIQIPVLSPVNVTAANSSRLEDDAHNLYDSLEREDGSNQYSNSNEPNVHVLENNTSEYYSSGSLMAANSQGPDNDLLWAQDESSENGNYLTHSQQHYQKSSEHQSPPRNFQADSSGMFVAKRAGTSHINEGTLGGFGDSHIKEEDNTDALSIELSEEGLLQNTQTYAQPISSMATSNGAVHLLQAQKDWNLWPQSNTVQASGFDLSDPFRTMNVQPKNLTRSQGLCNLNSDANSDGDGEDTQDKRQAGAGSSLSTSDQNQSAVDPVKVQKKSVGTQPRRPAVQGSASSGDTRKTSLLNQRSNLQNSSTSLKKSSSFSKSSSLGDKSSKGKGAGADQKNHLESSKGGSTGLSNVSSHSRPAQNSVLVNSQNASSSLHSSVNSTKSRVSGVGKESYLAAASSSFTRAANQLSSSTDVNYVSLLSQRENSHTEPSNSSELSNSASIQPQLQNPHISNSFDRMRPSASQFQSELRSSQSFNKPHSASGSVNGSSQNLSVVSDHAVESNLHHLPPRPTDTRRLIPSINSNVQGGHQHNTAPHHFSVPSQQTSFFGFGSSIQHTKSGFPIQAPINLRENVSLENSHHYQNKSIMEGFNSHNKPVMEGYNFSNKPVMDGFKAQNNKSGPTQSSQPASQQGHADPNIQGMEEVRSQLLNVLLMGADSANASVADHTSFDHSDTMSEILTMDQQVKRQLHFDTDISSFMGNSQDDMSEILENFPTFSSKIFLEMSGGAHKNETSVHSENQYLRDSLEKEKYRRKHCEEHIQKLNAKLLEVQQQLAVAISTDKRKDLMIEQLDRQLAKVVEGWKKRELEKDEFLKVLTHEKVQIEETLQSQQNMINSFERELALTVEQLRAEKEQSNQIINDLKEKLKDSREEKEHAVEALETEQEKFAGMMAEWKELTDSRDRAEQKAKQSQERLLEEQELSAKKEQEFLAKINEVKEANQKVINMEKIKLEEQKKKLEEVALERDELKTELKKAALDLEQLIRDKESQKVEVAIMEAKFETAQRKLEADLHVQMEKEIAEQASEFHTRIETALEEAAERHRKQISELQSQHQRDIERQTAMMNEDRLKREDEHRKQISDIEEKLQALRSENHNLRQSKIKLESQRVEILTKLQFMMQSQWNEAVSLLVSTPQKKSLNSSFMSSQAGSGHSGHLGAVMAVSDSNTSIANLNLTTSVPASSIAQGTESRTGETTNTSLSESHIVKSVDIEGKDRGEELNRMNRVEEYLQQLNHHMEIPMTKNDLQISDGNHSPDVSGHSSTTPSGQVNHSYSASSSEHLLRLPQQKDHMPKPAMFGSSMEFLEREHEYLNKPSNNLNQSHFPRVHGYVTGQGGKTLITTTVGPGMVEPMYGGQGLVQEFTYQALPMSSPQQSSSRFNLDLSHQSLRSDTESDKHQFVIANGPYTPPQQHLYSMSFQPQHECLKQPSSPLPASRPLFPGRQHAGDCGDQRSLKQTSSIAGDKNVFSPESPRCNSSPAAAHNDHWSPGNAASARPFYINNAGSTIPISPEGRSMIRSIEGMESPVKKHKPRPGQPSRTLGSLNDSLSPPVKQTADRLESDVISDAESSVHDPDRMPTNYSQLLESFEEQQNRQSELQHYVRMLLQKAPGSVYSEPERDFHFDPDVIDSSRDITVDFDMNETATALELTSQLTRFQQLRDGQTFKTIESHNDRVVQSHDKSQSQEVVGHMNELIGENGVISSQGLSEISQILSLYRNQLQSNSTSAGQANVASQLMHVLKDVAASNSDNFDTRSETRTQSGKNQNAVRKVKPLSKTKKVRIACQSADTSLNSESRDKLLVGPPRPANPVPTTKKSTQVPMELNKDKKPGPPKPTAGSKGGSSSGGAVWK</sequence>
<accession>A0A9W2YZG6</accession>
<dbReference type="RefSeq" id="XP_055868101.1">
    <property type="nucleotide sequence ID" value="XM_056012126.1"/>
</dbReference>
<dbReference type="OrthoDB" id="8190486at2759"/>
<feature type="compositionally biased region" description="Low complexity" evidence="2">
    <location>
        <begin position="576"/>
        <end position="593"/>
    </location>
</feature>
<dbReference type="PANTHER" id="PTHR34439:SF1">
    <property type="entry name" value="CENTROBIN"/>
    <property type="match status" value="1"/>
</dbReference>
<keyword evidence="3" id="KW-1185">Reference proteome</keyword>
<feature type="region of interest" description="Disordered" evidence="2">
    <location>
        <begin position="1"/>
        <end position="65"/>
    </location>
</feature>
<feature type="coiled-coil region" evidence="1">
    <location>
        <begin position="956"/>
        <end position="990"/>
    </location>
</feature>
<feature type="compositionally biased region" description="Polar residues" evidence="2">
    <location>
        <begin position="1466"/>
        <end position="1486"/>
    </location>
</feature>
<feature type="region of interest" description="Disordered" evidence="2">
    <location>
        <begin position="814"/>
        <end position="846"/>
    </location>
</feature>
<feature type="compositionally biased region" description="Low complexity" evidence="2">
    <location>
        <begin position="641"/>
        <end position="651"/>
    </location>
</feature>
<dbReference type="OMA" id="EEMSERH"/>
<dbReference type="RefSeq" id="XP_055868100.1">
    <property type="nucleotide sequence ID" value="XM_056012125.1"/>
</dbReference>
<feature type="compositionally biased region" description="Polar residues" evidence="2">
    <location>
        <begin position="558"/>
        <end position="575"/>
    </location>
</feature>
<dbReference type="GeneID" id="106057177"/>
<feature type="compositionally biased region" description="Polar residues" evidence="2">
    <location>
        <begin position="2015"/>
        <end position="2024"/>
    </location>
</feature>
<dbReference type="GO" id="GO:1902410">
    <property type="term" value="P:mitotic cytokinetic process"/>
    <property type="evidence" value="ECO:0007669"/>
    <property type="project" value="TreeGrafter"/>
</dbReference>
<dbReference type="GO" id="GO:0005813">
    <property type="term" value="C:centrosome"/>
    <property type="evidence" value="ECO:0007669"/>
    <property type="project" value="TreeGrafter"/>
</dbReference>
<name>A0A9W2YZG6_BIOGL</name>
<dbReference type="InterPro" id="IPR038923">
    <property type="entry name" value="Centrobin"/>
</dbReference>
<dbReference type="RefSeq" id="XP_055868099.1">
    <property type="nucleotide sequence ID" value="XM_056012124.1"/>
</dbReference>
<proteinExistence type="predicted"/>
<dbReference type="GO" id="GO:1902017">
    <property type="term" value="P:regulation of cilium assembly"/>
    <property type="evidence" value="ECO:0007669"/>
    <property type="project" value="InterPro"/>
</dbReference>
<feature type="compositionally biased region" description="Polar residues" evidence="2">
    <location>
        <begin position="652"/>
        <end position="700"/>
    </location>
</feature>
<feature type="region of interest" description="Disordered" evidence="2">
    <location>
        <begin position="1630"/>
        <end position="1694"/>
    </location>
</feature>
<evidence type="ECO:0000256" key="2">
    <source>
        <dbReference type="SAM" id="MobiDB-lite"/>
    </source>
</evidence>
<feature type="region of interest" description="Disordered" evidence="2">
    <location>
        <begin position="631"/>
        <end position="700"/>
    </location>
</feature>
<evidence type="ECO:0000313" key="5">
    <source>
        <dbReference type="RefSeq" id="XP_055868099.1"/>
    </source>
</evidence>
<feature type="region of interest" description="Disordered" evidence="2">
    <location>
        <begin position="296"/>
        <end position="321"/>
    </location>
</feature>
<keyword evidence="1" id="KW-0175">Coiled coil</keyword>
<feature type="region of interest" description="Disordered" evidence="2">
    <location>
        <begin position="1729"/>
        <end position="1765"/>
    </location>
</feature>
<reference evidence="4 5" key="1">
    <citation type="submission" date="2025-04" db="UniProtKB">
        <authorList>
            <consortium name="RefSeq"/>
        </authorList>
    </citation>
    <scope>IDENTIFICATION</scope>
</reference>
<feature type="compositionally biased region" description="Polar residues" evidence="2">
    <location>
        <begin position="426"/>
        <end position="442"/>
    </location>
</feature>
<feature type="compositionally biased region" description="Basic and acidic residues" evidence="2">
    <location>
        <begin position="1487"/>
        <end position="1499"/>
    </location>
</feature>
<feature type="compositionally biased region" description="Basic residues" evidence="2">
    <location>
        <begin position="1974"/>
        <end position="1986"/>
    </location>
</feature>
<feature type="region of interest" description="Disordered" evidence="2">
    <location>
        <begin position="1953"/>
        <end position="2055"/>
    </location>
</feature>
<evidence type="ECO:0000313" key="4">
    <source>
        <dbReference type="RefSeq" id="XP_055868098.1"/>
    </source>
</evidence>
<dbReference type="PANTHER" id="PTHR34439">
    <property type="entry name" value="CENTROBIN"/>
    <property type="match status" value="1"/>
</dbReference>
<dbReference type="Proteomes" id="UP001165740">
    <property type="component" value="Chromosome 15"/>
</dbReference>
<dbReference type="RefSeq" id="XP_055868098.1">
    <property type="nucleotide sequence ID" value="XM_056012123.1"/>
</dbReference>
<evidence type="ECO:0000256" key="1">
    <source>
        <dbReference type="SAM" id="Coils"/>
    </source>
</evidence>
<evidence type="ECO:0000313" key="6">
    <source>
        <dbReference type="RefSeq" id="XP_055868100.1"/>
    </source>
</evidence>
<feature type="coiled-coil region" evidence="1">
    <location>
        <begin position="1241"/>
        <end position="1315"/>
    </location>
</feature>
<feature type="region of interest" description="Disordered" evidence="2">
    <location>
        <begin position="1452"/>
        <end position="1500"/>
    </location>
</feature>
<feature type="coiled-coil region" evidence="1">
    <location>
        <begin position="1023"/>
        <end position="1216"/>
    </location>
</feature>
<protein>
    <submittedName>
        <fullName evidence="4 5">Uncharacterized protein LOC106057177 isoform X1</fullName>
    </submittedName>
</protein>
<evidence type="ECO:0000313" key="7">
    <source>
        <dbReference type="RefSeq" id="XP_055868101.1"/>
    </source>
</evidence>
<feature type="compositionally biased region" description="Polar residues" evidence="2">
    <location>
        <begin position="458"/>
        <end position="471"/>
    </location>
</feature>
<evidence type="ECO:0000313" key="3">
    <source>
        <dbReference type="Proteomes" id="UP001165740"/>
    </source>
</evidence>
<feature type="compositionally biased region" description="Basic and acidic residues" evidence="2">
    <location>
        <begin position="1650"/>
        <end position="1659"/>
    </location>
</feature>
<feature type="compositionally biased region" description="Low complexity" evidence="2">
    <location>
        <begin position="515"/>
        <end position="533"/>
    </location>
</feature>
<dbReference type="GO" id="GO:0005814">
    <property type="term" value="C:centriole"/>
    <property type="evidence" value="ECO:0007669"/>
    <property type="project" value="TreeGrafter"/>
</dbReference>
<organism evidence="3 7">
    <name type="scientific">Biomphalaria glabrata</name>
    <name type="common">Bloodfluke planorb</name>
    <name type="synonym">Freshwater snail</name>
    <dbReference type="NCBI Taxonomy" id="6526"/>
    <lineage>
        <taxon>Eukaryota</taxon>
        <taxon>Metazoa</taxon>
        <taxon>Spiralia</taxon>
        <taxon>Lophotrochozoa</taxon>
        <taxon>Mollusca</taxon>
        <taxon>Gastropoda</taxon>
        <taxon>Heterobranchia</taxon>
        <taxon>Euthyneura</taxon>
        <taxon>Panpulmonata</taxon>
        <taxon>Hygrophila</taxon>
        <taxon>Lymnaeoidea</taxon>
        <taxon>Planorbidae</taxon>
        <taxon>Biomphalaria</taxon>
    </lineage>
</organism>
<feature type="compositionally biased region" description="Polar residues" evidence="2">
    <location>
        <begin position="493"/>
        <end position="514"/>
    </location>
</feature>
<dbReference type="GO" id="GO:0051299">
    <property type="term" value="P:centrosome separation"/>
    <property type="evidence" value="ECO:0007669"/>
    <property type="project" value="TreeGrafter"/>
</dbReference>
<feature type="compositionally biased region" description="Polar residues" evidence="2">
    <location>
        <begin position="824"/>
        <end position="842"/>
    </location>
</feature>
<feature type="compositionally biased region" description="Polar residues" evidence="2">
    <location>
        <begin position="1742"/>
        <end position="1753"/>
    </location>
</feature>
<gene>
    <name evidence="4 5 6 7" type="primary">LOC106057177</name>
</gene>